<dbReference type="GO" id="GO:0032991">
    <property type="term" value="C:protein-containing complex"/>
    <property type="evidence" value="ECO:0007669"/>
    <property type="project" value="EnsemblFungi"/>
</dbReference>
<keyword evidence="10" id="KW-1185">Reference proteome</keyword>
<dbReference type="GO" id="GO:0061015">
    <property type="term" value="P:snRNA import into nucleus"/>
    <property type="evidence" value="ECO:0007669"/>
    <property type="project" value="EnsemblFungi"/>
</dbReference>
<dbReference type="HOGENOM" id="CLU_009614_0_0_1"/>
<dbReference type="GO" id="GO:0006611">
    <property type="term" value="P:protein export from nucleus"/>
    <property type="evidence" value="ECO:0007669"/>
    <property type="project" value="EnsemblFungi"/>
</dbReference>
<dbReference type="SUPFAM" id="SSF48371">
    <property type="entry name" value="ARM repeat"/>
    <property type="match status" value="1"/>
</dbReference>
<dbReference type="InterPro" id="IPR016024">
    <property type="entry name" value="ARM-type_fold"/>
</dbReference>
<evidence type="ECO:0000256" key="5">
    <source>
        <dbReference type="ARBA" id="ARBA00022490"/>
    </source>
</evidence>
<dbReference type="Pfam" id="PF03810">
    <property type="entry name" value="IBN_N"/>
    <property type="match status" value="1"/>
</dbReference>
<evidence type="ECO:0000256" key="3">
    <source>
        <dbReference type="ARBA" id="ARBA00008669"/>
    </source>
</evidence>
<gene>
    <name evidence="9" type="primary">TPHA0N01280</name>
    <name evidence="9" type="ordered locus">TPHA_0N01280</name>
</gene>
<keyword evidence="6" id="KW-0653">Protein transport</keyword>
<dbReference type="GO" id="GO:0031267">
    <property type="term" value="F:small GTPase binding"/>
    <property type="evidence" value="ECO:0007669"/>
    <property type="project" value="InterPro"/>
</dbReference>
<keyword evidence="4" id="KW-0813">Transport</keyword>
<dbReference type="PROSITE" id="PS50166">
    <property type="entry name" value="IMPORTIN_B_NT"/>
    <property type="match status" value="1"/>
</dbReference>
<dbReference type="Proteomes" id="UP000005666">
    <property type="component" value="Chromosome 14"/>
</dbReference>
<dbReference type="GO" id="GO:0034399">
    <property type="term" value="C:nuclear periphery"/>
    <property type="evidence" value="ECO:0007669"/>
    <property type="project" value="EnsemblFungi"/>
</dbReference>
<comment type="similarity">
    <text evidence="3">Belongs to the XPO2/CSE1 family.</text>
</comment>
<dbReference type="GO" id="GO:0006606">
    <property type="term" value="P:protein import into nucleus"/>
    <property type="evidence" value="ECO:0007669"/>
    <property type="project" value="TreeGrafter"/>
</dbReference>
<name>G8C181_TETPH</name>
<evidence type="ECO:0000256" key="1">
    <source>
        <dbReference type="ARBA" id="ARBA00004123"/>
    </source>
</evidence>
<dbReference type="KEGG" id="tpf:TPHA_0N01280"/>
<dbReference type="GO" id="GO:0005635">
    <property type="term" value="C:nuclear envelope"/>
    <property type="evidence" value="ECO:0007669"/>
    <property type="project" value="EnsemblFungi"/>
</dbReference>
<organism evidence="9 10">
    <name type="scientific">Tetrapisispora phaffii (strain ATCC 24235 / CBS 4417 / NBRC 1672 / NRRL Y-8282 / UCD 70-5)</name>
    <name type="common">Yeast</name>
    <name type="synonym">Fabospora phaffii</name>
    <dbReference type="NCBI Taxonomy" id="1071381"/>
    <lineage>
        <taxon>Eukaryota</taxon>
        <taxon>Fungi</taxon>
        <taxon>Dikarya</taxon>
        <taxon>Ascomycota</taxon>
        <taxon>Saccharomycotina</taxon>
        <taxon>Saccharomycetes</taxon>
        <taxon>Saccharomycetales</taxon>
        <taxon>Saccharomycetaceae</taxon>
        <taxon>Tetrapisispora</taxon>
    </lineage>
</organism>
<dbReference type="OrthoDB" id="3268246at2759"/>
<dbReference type="GO" id="GO:0046827">
    <property type="term" value="P:positive regulation of protein export from nucleus"/>
    <property type="evidence" value="ECO:0007669"/>
    <property type="project" value="EnsemblFungi"/>
</dbReference>
<dbReference type="GeneID" id="11532069"/>
<dbReference type="InterPro" id="IPR013713">
    <property type="entry name" value="XPO2_central"/>
</dbReference>
<evidence type="ECO:0000256" key="4">
    <source>
        <dbReference type="ARBA" id="ARBA00022448"/>
    </source>
</evidence>
<dbReference type="EMBL" id="HE612869">
    <property type="protein sequence ID" value="CCE65909.1"/>
    <property type="molecule type" value="Genomic_DNA"/>
</dbReference>
<dbReference type="Gene3D" id="1.25.10.10">
    <property type="entry name" value="Leucine-rich Repeat Variant"/>
    <property type="match status" value="1"/>
</dbReference>
<keyword evidence="5" id="KW-0963">Cytoplasm</keyword>
<protein>
    <recommendedName>
        <fullName evidence="8">Importin N-terminal domain-containing protein</fullName>
    </recommendedName>
</protein>
<dbReference type="PANTHER" id="PTHR10997:SF8">
    <property type="entry name" value="EXPORTIN-2"/>
    <property type="match status" value="1"/>
</dbReference>
<dbReference type="RefSeq" id="XP_003688343.1">
    <property type="nucleotide sequence ID" value="XM_003688295.1"/>
</dbReference>
<sequence>MSDVQTVSKFLAESVVAATSKDAERSLKELEVEDGFGLTLLQVVSSDNLPNSTRLAGALFFKNFIKRKWVDVDGNYLLPLSNAELIKKEIIPLMIILPANLQKQIGEAISVIADSDFPDRWPSLLNDLASKLSTNDMVTNKGVLTVANSIFKRWRPLFRSDELFTEIKMVLDVFTEPFLNLLKAVDEQIEQNKNNILPLTQLLDVLLLLTKLYYDFNCQDIPEFFEDHVQEGMGILHKYLAYSNSLIEDPEEDNELNVIIKLKSAIQEVVQLYTTRYEDVFGPMVNEFIQVTWSLLTTTTSQPKNDILVSKSLNFLSAVAHIPKYFEIFNSEEAMSNITEQIILPNVMIRETDIELFEDDPIEYIRRDLEGSDADTRRRSCANFIKELKEKNEFFVTNTFINHIKTFYPQYESNPSKNWKYKDLCTYLFTIVAVNGNITSSGVSSTNQLVDVVDFFTKHIISDLTGSVPHPIILVDAIKYIYVFRNQLTKAQLVDIMPILAKLLNSDEYVEYTYAAILIERILSMRESISSSTLIFNKSDLSGSSELLLSNLLSLVLRSNTSPEKLAENEYLMKAVFRVLQTSEDLVQHMFQELMTQLVGIVDIISKNPSNPRFTHYAFESIGAILYHAPAQLIPNLIEIMMPVFMNILTQDIQEFIPYVFQLIAFTIEKISTVPDSVKQLSQPILNPTVWELKGNVPAITRLLKSMIKADASIFQDLVPVLGVFQRLIASKVHDIYGFELLEVIMLNIDTTRLVPFLKQIAVLLLQRLQTSKTEKYVKKLVVFLGMLAIKLGPDFPISFIDDVQDGIFVQIWNNFVIPTIPKFGNLQERKVAIIGAITILRSNLVSTKYSTIIPGTVTSIIDATLSESIANLKTDHIDLDNLEEISTFGSSFSKLFSISEKPFDPLPEINPVQGVKPFVSKALMEYIQLSATQFSNTIVPQLSNETQSKLNELVKN</sequence>
<dbReference type="InterPro" id="IPR005043">
    <property type="entry name" value="XPO2_C"/>
</dbReference>
<dbReference type="AlphaFoldDB" id="G8C181"/>
<dbReference type="GO" id="GO:0005049">
    <property type="term" value="F:nuclear export signal receptor activity"/>
    <property type="evidence" value="ECO:0007669"/>
    <property type="project" value="EnsemblFungi"/>
</dbReference>
<dbReference type="Pfam" id="PF08506">
    <property type="entry name" value="Cse1"/>
    <property type="match status" value="1"/>
</dbReference>
<dbReference type="eggNOG" id="KOG1992">
    <property type="taxonomic scope" value="Eukaryota"/>
</dbReference>
<evidence type="ECO:0000256" key="2">
    <source>
        <dbReference type="ARBA" id="ARBA00004496"/>
    </source>
</evidence>
<evidence type="ECO:0000256" key="6">
    <source>
        <dbReference type="ARBA" id="ARBA00022927"/>
    </source>
</evidence>
<feature type="domain" description="Importin N-terminal" evidence="8">
    <location>
        <begin position="23"/>
        <end position="96"/>
    </location>
</feature>
<dbReference type="STRING" id="1071381.G8C181"/>
<dbReference type="PANTHER" id="PTHR10997">
    <property type="entry name" value="IMPORTIN-7, 8, 11"/>
    <property type="match status" value="1"/>
</dbReference>
<evidence type="ECO:0000313" key="9">
    <source>
        <dbReference type="EMBL" id="CCE65909.1"/>
    </source>
</evidence>
<comment type="subcellular location">
    <subcellularLocation>
        <location evidence="2">Cytoplasm</location>
    </subcellularLocation>
    <subcellularLocation>
        <location evidence="1">Nucleus</location>
    </subcellularLocation>
</comment>
<dbReference type="SMART" id="SM00913">
    <property type="entry name" value="IBN_N"/>
    <property type="match status" value="1"/>
</dbReference>
<dbReference type="InterPro" id="IPR011989">
    <property type="entry name" value="ARM-like"/>
</dbReference>
<evidence type="ECO:0000259" key="8">
    <source>
        <dbReference type="PROSITE" id="PS50166"/>
    </source>
</evidence>
<dbReference type="OMA" id="AENEFLM"/>
<evidence type="ECO:0000256" key="7">
    <source>
        <dbReference type="ARBA" id="ARBA00023242"/>
    </source>
</evidence>
<proteinExistence type="inferred from homology"/>
<reference evidence="9 10" key="1">
    <citation type="journal article" date="2011" name="Proc. Natl. Acad. Sci. U.S.A.">
        <title>Evolutionary erosion of yeast sex chromosomes by mating-type switching accidents.</title>
        <authorList>
            <person name="Gordon J.L."/>
            <person name="Armisen D."/>
            <person name="Proux-Wera E."/>
            <person name="Oheigeartaigh S.S."/>
            <person name="Byrne K.P."/>
            <person name="Wolfe K.H."/>
        </authorList>
    </citation>
    <scope>NUCLEOTIDE SEQUENCE [LARGE SCALE GENOMIC DNA]</scope>
    <source>
        <strain evidence="10">ATCC 24235 / CBS 4417 / NBRC 1672 / NRRL Y-8282 / UCD 70-5</strain>
    </source>
</reference>
<keyword evidence="7" id="KW-0539">Nucleus</keyword>
<evidence type="ECO:0000313" key="10">
    <source>
        <dbReference type="Proteomes" id="UP000005666"/>
    </source>
</evidence>
<accession>G8C181</accession>
<dbReference type="Pfam" id="PF03378">
    <property type="entry name" value="CAS_CSE1"/>
    <property type="match status" value="1"/>
</dbReference>
<dbReference type="InterPro" id="IPR001494">
    <property type="entry name" value="Importin-beta_N"/>
</dbReference>
<dbReference type="GO" id="GO:0005829">
    <property type="term" value="C:cytosol"/>
    <property type="evidence" value="ECO:0007669"/>
    <property type="project" value="TreeGrafter"/>
</dbReference>